<reference evidence="5 6" key="1">
    <citation type="submission" date="2024-05" db="EMBL/GenBank/DDBJ databases">
        <authorList>
            <person name="Wallberg A."/>
        </authorList>
    </citation>
    <scope>NUCLEOTIDE SEQUENCE [LARGE SCALE GENOMIC DNA]</scope>
</reference>
<dbReference type="Proteomes" id="UP001497623">
    <property type="component" value="Unassembled WGS sequence"/>
</dbReference>
<dbReference type="InterPro" id="IPR002213">
    <property type="entry name" value="UDP_glucos_trans"/>
</dbReference>
<dbReference type="InterPro" id="IPR050271">
    <property type="entry name" value="UDP-glycosyltransferase"/>
</dbReference>
<keyword evidence="4" id="KW-0732">Signal</keyword>
<keyword evidence="3" id="KW-0808">Transferase</keyword>
<evidence type="ECO:0000313" key="6">
    <source>
        <dbReference type="Proteomes" id="UP001497623"/>
    </source>
</evidence>
<keyword evidence="2" id="KW-0328">Glycosyltransferase</keyword>
<keyword evidence="6" id="KW-1185">Reference proteome</keyword>
<feature type="non-terminal residue" evidence="5">
    <location>
        <position position="384"/>
    </location>
</feature>
<dbReference type="AlphaFoldDB" id="A0AAV2QLS8"/>
<comment type="caution">
    <text evidence="5">The sequence shown here is derived from an EMBL/GenBank/DDBJ whole genome shotgun (WGS) entry which is preliminary data.</text>
</comment>
<feature type="signal peptide" evidence="4">
    <location>
        <begin position="1"/>
        <end position="19"/>
    </location>
</feature>
<dbReference type="PANTHER" id="PTHR48043">
    <property type="entry name" value="EG:EG0003.4 PROTEIN-RELATED"/>
    <property type="match status" value="1"/>
</dbReference>
<evidence type="ECO:0000256" key="4">
    <source>
        <dbReference type="SAM" id="SignalP"/>
    </source>
</evidence>
<comment type="similarity">
    <text evidence="1">Belongs to the UDP-glycosyltransferase family.</text>
</comment>
<dbReference type="Gene3D" id="3.40.50.2000">
    <property type="entry name" value="Glycogen Phosphorylase B"/>
    <property type="match status" value="2"/>
</dbReference>
<evidence type="ECO:0000256" key="1">
    <source>
        <dbReference type="ARBA" id="ARBA00009995"/>
    </source>
</evidence>
<dbReference type="CDD" id="cd03784">
    <property type="entry name" value="GT1_Gtf-like"/>
    <property type="match status" value="1"/>
</dbReference>
<proteinExistence type="inferred from homology"/>
<name>A0AAV2QLS8_MEGNR</name>
<dbReference type="PANTHER" id="PTHR48043:SF27">
    <property type="entry name" value="UDP-GLUCURONOSYLTRANSFERASE"/>
    <property type="match status" value="1"/>
</dbReference>
<dbReference type="GO" id="GO:0008194">
    <property type="term" value="F:UDP-glycosyltransferase activity"/>
    <property type="evidence" value="ECO:0007669"/>
    <property type="project" value="InterPro"/>
</dbReference>
<protein>
    <submittedName>
        <fullName evidence="5">Uncharacterized protein</fullName>
    </submittedName>
</protein>
<dbReference type="Pfam" id="PF00201">
    <property type="entry name" value="UDPGT"/>
    <property type="match status" value="1"/>
</dbReference>
<organism evidence="5 6">
    <name type="scientific">Meganyctiphanes norvegica</name>
    <name type="common">Northern krill</name>
    <name type="synonym">Thysanopoda norvegica</name>
    <dbReference type="NCBI Taxonomy" id="48144"/>
    <lineage>
        <taxon>Eukaryota</taxon>
        <taxon>Metazoa</taxon>
        <taxon>Ecdysozoa</taxon>
        <taxon>Arthropoda</taxon>
        <taxon>Crustacea</taxon>
        <taxon>Multicrustacea</taxon>
        <taxon>Malacostraca</taxon>
        <taxon>Eumalacostraca</taxon>
        <taxon>Eucarida</taxon>
        <taxon>Euphausiacea</taxon>
        <taxon>Euphausiidae</taxon>
        <taxon>Meganyctiphanes</taxon>
    </lineage>
</organism>
<evidence type="ECO:0000256" key="2">
    <source>
        <dbReference type="ARBA" id="ARBA00022676"/>
    </source>
</evidence>
<dbReference type="EMBL" id="CAXKWB010008773">
    <property type="protein sequence ID" value="CAL4092366.1"/>
    <property type="molecule type" value="Genomic_DNA"/>
</dbReference>
<feature type="chain" id="PRO_5043562046" evidence="4">
    <location>
        <begin position="20"/>
        <end position="384"/>
    </location>
</feature>
<sequence length="384" mass="42640">MHWSVVVTVCLCLSVSSFAVKVPGKDSVQDETSLSNEETTSSIVPVVEPIDVPTTKTGSRILFLAPIVMYSHTLDYLGVAETLASNGHEITMVSAMKFNKPYLHREVLLSIRDINTMLPNLWAGRAAGFSMINEWVPMCMEVLSTTEIQNIKKEQFDFIVMSAVLTDCILSVVHEMQIPFAFVIPVGLSGVHLYGLAGNPIFLSFTPSLLMGVTSTLDGVSFTNRFLGVLTELLMDTMYKYIIAGMDREVRAQGFGSPDMPHLLDIYHNSSLFIVNSIRTMDPVGQPVVQSVVYAGGIHLKDAEPLTGELEEWAQNSGEAGFIYMSFGSIVKPSEMPEEWRQVFIKAFSSIDQKVLWKFDQETMADLPDNVVLRKWLPQQDILG</sequence>
<dbReference type="SUPFAM" id="SSF53756">
    <property type="entry name" value="UDP-Glycosyltransferase/glycogen phosphorylase"/>
    <property type="match status" value="1"/>
</dbReference>
<evidence type="ECO:0000313" key="5">
    <source>
        <dbReference type="EMBL" id="CAL4092366.1"/>
    </source>
</evidence>
<gene>
    <name evidence="5" type="ORF">MNOR_LOCUS14574</name>
</gene>
<evidence type="ECO:0000256" key="3">
    <source>
        <dbReference type="ARBA" id="ARBA00022679"/>
    </source>
</evidence>
<accession>A0AAV2QLS8</accession>